<evidence type="ECO:0000313" key="4">
    <source>
        <dbReference type="Proteomes" id="UP000295416"/>
    </source>
</evidence>
<proteinExistence type="predicted"/>
<dbReference type="AlphaFoldDB" id="A0A4R2NSU8"/>
<comment type="caution">
    <text evidence="3">The sequence shown here is derived from an EMBL/GenBank/DDBJ whole genome shotgun (WGS) entry which is preliminary data.</text>
</comment>
<keyword evidence="1" id="KW-0732">Signal</keyword>
<feature type="domain" description="ASPIC/UnbV" evidence="2">
    <location>
        <begin position="567"/>
        <end position="628"/>
    </location>
</feature>
<dbReference type="InterPro" id="IPR027039">
    <property type="entry name" value="Crtac1"/>
</dbReference>
<keyword evidence="4" id="KW-1185">Reference proteome</keyword>
<dbReference type="InterPro" id="IPR013517">
    <property type="entry name" value="FG-GAP"/>
</dbReference>
<gene>
    <name evidence="3" type="ORF">EV207_12535</name>
</gene>
<dbReference type="InterPro" id="IPR011519">
    <property type="entry name" value="UnbV_ASPIC"/>
</dbReference>
<dbReference type="Gene3D" id="2.130.10.130">
    <property type="entry name" value="Integrin alpha, N-terminal"/>
    <property type="match status" value="2"/>
</dbReference>
<dbReference type="RefSeq" id="WP_132747030.1">
    <property type="nucleotide sequence ID" value="NZ_SLXK01000025.1"/>
</dbReference>
<dbReference type="Pfam" id="PF07593">
    <property type="entry name" value="UnbV_ASPIC"/>
    <property type="match status" value="1"/>
</dbReference>
<dbReference type="Pfam" id="PF13517">
    <property type="entry name" value="FG-GAP_3"/>
    <property type="match status" value="1"/>
</dbReference>
<organism evidence="3 4">
    <name type="scientific">Scopulibacillus darangshiensis</name>
    <dbReference type="NCBI Taxonomy" id="442528"/>
    <lineage>
        <taxon>Bacteria</taxon>
        <taxon>Bacillati</taxon>
        <taxon>Bacillota</taxon>
        <taxon>Bacilli</taxon>
        <taxon>Bacillales</taxon>
        <taxon>Sporolactobacillaceae</taxon>
        <taxon>Scopulibacillus</taxon>
    </lineage>
</organism>
<dbReference type="Proteomes" id="UP000295416">
    <property type="component" value="Unassembled WGS sequence"/>
</dbReference>
<accession>A0A4R2NSU8</accession>
<dbReference type="InterPro" id="IPR028994">
    <property type="entry name" value="Integrin_alpha_N"/>
</dbReference>
<evidence type="ECO:0000256" key="1">
    <source>
        <dbReference type="ARBA" id="ARBA00022729"/>
    </source>
</evidence>
<name>A0A4R2NSU8_9BACL</name>
<evidence type="ECO:0000259" key="2">
    <source>
        <dbReference type="Pfam" id="PF07593"/>
    </source>
</evidence>
<evidence type="ECO:0000313" key="3">
    <source>
        <dbReference type="EMBL" id="TCP24475.1"/>
    </source>
</evidence>
<protein>
    <submittedName>
        <fullName evidence="3">VCBS repeat protein</fullName>
    </submittedName>
</protein>
<dbReference type="SUPFAM" id="SSF69318">
    <property type="entry name" value="Integrin alpha N-terminal domain"/>
    <property type="match status" value="1"/>
</dbReference>
<dbReference type="PANTHER" id="PTHR16026">
    <property type="entry name" value="CARTILAGE ACIDIC PROTEIN 1"/>
    <property type="match status" value="1"/>
</dbReference>
<sequence length="645" mass="71245">MDWLKKLLVPISALLIIIILGVMVLPNGISSAAKDSLASEFKFKKNALTYQSGNEPKKAREVNPSLEHIKSWISSVGAGVAINDIDGNGKPDDVCHVDPRYNGVTIEAAPNNANRYKPFNLDPKPLKYDKTMAPMGCLPGDINEDGLMDVLVYYWGRTPIGFIQNKSPGNNEGSLSASRFEPHELASKVDHWYTNAASWADINGDGHKDIIIGNYFQDGAHILDEGATKGDSMQHSMSNAFNGGDNRILLWTRGKDKTVNYKEVSLPEKVSKGWTLAIGAADLNGDLLPEIYFANDFGPDRLLLNISETNKVKFKLLQGESAINTPKSSVLGKDSFKGMGIDFGDINRDGYFDMYISNIADEYALMESHLAFISTGKTQKMEKGIAPYKEESHELGLNRSSWGWGTKLTDFNNDGVLEVVQATGFIKGKVNKWAQLQEVAMGNDTLLSNPETWPNLKPGRADLSGHDHNPFFVRSKSGKYIDLSKDIGIGDPHVSRGIATSDVDLDGDADFAMANQWEESYFYENVSPVKNKFLELKLKLPINKSLKDTQVIPYDEHEQFKVNSINAIGATVKLTLPSGKTVINQVDGGNGHSGKRSPLVRFGLGDINKKVQIDINWRDLKGIKHHQKLMIRPGIYTIMLNNKEG</sequence>
<dbReference type="PANTHER" id="PTHR16026:SF0">
    <property type="entry name" value="CARTILAGE ACIDIC PROTEIN 1"/>
    <property type="match status" value="1"/>
</dbReference>
<reference evidence="3 4" key="1">
    <citation type="submission" date="2019-03" db="EMBL/GenBank/DDBJ databases">
        <title>Genomic Encyclopedia of Type Strains, Phase IV (KMG-IV): sequencing the most valuable type-strain genomes for metagenomic binning, comparative biology and taxonomic classification.</title>
        <authorList>
            <person name="Goeker M."/>
        </authorList>
    </citation>
    <scope>NUCLEOTIDE SEQUENCE [LARGE SCALE GENOMIC DNA]</scope>
    <source>
        <strain evidence="3 4">DSM 19377</strain>
    </source>
</reference>
<dbReference type="EMBL" id="SLXK01000025">
    <property type="protein sequence ID" value="TCP24475.1"/>
    <property type="molecule type" value="Genomic_DNA"/>
</dbReference>
<dbReference type="OrthoDB" id="9816120at2"/>